<evidence type="ECO:0000256" key="3">
    <source>
        <dbReference type="ARBA" id="ARBA00022679"/>
    </source>
</evidence>
<dbReference type="PANTHER" id="PTHR22926">
    <property type="entry name" value="PHOSPHO-N-ACETYLMURAMOYL-PENTAPEPTIDE-TRANSFERASE"/>
    <property type="match status" value="1"/>
</dbReference>
<protein>
    <submittedName>
        <fullName evidence="8">Glycosyltransferase family 4 protein</fullName>
    </submittedName>
</protein>
<proteinExistence type="predicted"/>
<evidence type="ECO:0000313" key="9">
    <source>
        <dbReference type="Proteomes" id="UP000545876"/>
    </source>
</evidence>
<reference evidence="8 9" key="1">
    <citation type="journal article" date="2020" name="Biotechnol. Biofuels">
        <title>New insights from the biogas microbiome by comprehensive genome-resolved metagenomics of nearly 1600 species originating from multiple anaerobic digesters.</title>
        <authorList>
            <person name="Campanaro S."/>
            <person name="Treu L."/>
            <person name="Rodriguez-R L.M."/>
            <person name="Kovalovszki A."/>
            <person name="Ziels R.M."/>
            <person name="Maus I."/>
            <person name="Zhu X."/>
            <person name="Kougias P.G."/>
            <person name="Basile A."/>
            <person name="Luo G."/>
            <person name="Schluter A."/>
            <person name="Konstantinidis K.T."/>
            <person name="Angelidaki I."/>
        </authorList>
    </citation>
    <scope>NUCLEOTIDE SEQUENCE [LARGE SCALE GENOMIC DNA]</scope>
    <source>
        <strain evidence="8">AS06rmzACSIP_65</strain>
    </source>
</reference>
<keyword evidence="5 7" id="KW-1133">Transmembrane helix</keyword>
<dbReference type="Pfam" id="PF00953">
    <property type="entry name" value="Glycos_transf_4"/>
    <property type="match status" value="1"/>
</dbReference>
<feature type="transmembrane region" description="Helical" evidence="7">
    <location>
        <begin position="86"/>
        <end position="103"/>
    </location>
</feature>
<evidence type="ECO:0000256" key="5">
    <source>
        <dbReference type="ARBA" id="ARBA00022989"/>
    </source>
</evidence>
<feature type="transmembrane region" description="Helical" evidence="7">
    <location>
        <begin position="337"/>
        <end position="355"/>
    </location>
</feature>
<keyword evidence="3 8" id="KW-0808">Transferase</keyword>
<dbReference type="GO" id="GO:0009103">
    <property type="term" value="P:lipopolysaccharide biosynthetic process"/>
    <property type="evidence" value="ECO:0007669"/>
    <property type="project" value="TreeGrafter"/>
</dbReference>
<evidence type="ECO:0000313" key="8">
    <source>
        <dbReference type="EMBL" id="NLD25181.1"/>
    </source>
</evidence>
<dbReference type="AlphaFoldDB" id="A0A847D0J2"/>
<feature type="transmembrane region" description="Helical" evidence="7">
    <location>
        <begin position="229"/>
        <end position="251"/>
    </location>
</feature>
<gene>
    <name evidence="8" type="ORF">GX656_00865</name>
</gene>
<feature type="transmembrane region" description="Helical" evidence="7">
    <location>
        <begin position="109"/>
        <end position="125"/>
    </location>
</feature>
<dbReference type="GO" id="GO:0044038">
    <property type="term" value="P:cell wall macromolecule biosynthetic process"/>
    <property type="evidence" value="ECO:0007669"/>
    <property type="project" value="TreeGrafter"/>
</dbReference>
<evidence type="ECO:0000256" key="1">
    <source>
        <dbReference type="ARBA" id="ARBA00004651"/>
    </source>
</evidence>
<feature type="transmembrane region" description="Helical" evidence="7">
    <location>
        <begin position="180"/>
        <end position="199"/>
    </location>
</feature>
<dbReference type="InterPro" id="IPR000715">
    <property type="entry name" value="Glycosyl_transferase_4"/>
</dbReference>
<dbReference type="EMBL" id="JAAZBX010000002">
    <property type="protein sequence ID" value="NLD25181.1"/>
    <property type="molecule type" value="Genomic_DNA"/>
</dbReference>
<evidence type="ECO:0000256" key="4">
    <source>
        <dbReference type="ARBA" id="ARBA00022692"/>
    </source>
</evidence>
<dbReference type="PANTHER" id="PTHR22926:SF3">
    <property type="entry name" value="UNDECAPRENYL-PHOSPHATE ALPHA-N-ACETYLGLUCOSAMINYL 1-PHOSPHATE TRANSFERASE"/>
    <property type="match status" value="1"/>
</dbReference>
<dbReference type="GO" id="GO:0016780">
    <property type="term" value="F:phosphotransferase activity, for other substituted phosphate groups"/>
    <property type="evidence" value="ECO:0007669"/>
    <property type="project" value="InterPro"/>
</dbReference>
<evidence type="ECO:0000256" key="2">
    <source>
        <dbReference type="ARBA" id="ARBA00022475"/>
    </source>
</evidence>
<comment type="subcellular location">
    <subcellularLocation>
        <location evidence="1">Cell membrane</location>
        <topology evidence="1">Multi-pass membrane protein</topology>
    </subcellularLocation>
</comment>
<sequence>MNTEAGFYLGKLLSCLNLSFFSEAWANYLKFLPILIIGILSSLILTPIIGYIANKYDITYKPGVKRQGRDFDNQEKAIHEGITPSLGGLAITIPTLLAIVFFFKMDSTTIPILISILILIIGSTLDDIFNLPAKAQLLYQLVAAIIIAFSIINLTNLSIINIPLDAFTWNFKLLGIQNSFVFPGDLIMIFWIIVCINAYKWTAGSPGIIEGNSIIIFLLIFIISTRFNILFSSTLSILITGGMIIFFIFALPPQKIMTGSAGKSIYGFLICVLSILADAKLTTSLILLIIPLLDFIFVIIKRYVTHRPKSISELMKINGPDHFHHQLIKIGLTRTQVVLAEISITLLFGSIAILTAGAVRYFAVVLVIALATGVIVYTNIRALKKEKKKEINKESPESRFSY</sequence>
<keyword evidence="4 7" id="KW-0812">Transmembrane</keyword>
<dbReference type="GO" id="GO:0005886">
    <property type="term" value="C:plasma membrane"/>
    <property type="evidence" value="ECO:0007669"/>
    <property type="project" value="UniProtKB-SubCell"/>
</dbReference>
<accession>A0A847D0J2</accession>
<feature type="transmembrane region" description="Helical" evidence="7">
    <location>
        <begin position="361"/>
        <end position="380"/>
    </location>
</feature>
<feature type="transmembrane region" description="Helical" evidence="7">
    <location>
        <begin position="31"/>
        <end position="53"/>
    </location>
</feature>
<dbReference type="Proteomes" id="UP000545876">
    <property type="component" value="Unassembled WGS sequence"/>
</dbReference>
<feature type="transmembrane region" description="Helical" evidence="7">
    <location>
        <begin position="263"/>
        <end position="279"/>
    </location>
</feature>
<keyword evidence="2" id="KW-1003">Cell membrane</keyword>
<feature type="transmembrane region" description="Helical" evidence="7">
    <location>
        <begin position="137"/>
        <end position="160"/>
    </location>
</feature>
<feature type="transmembrane region" description="Helical" evidence="7">
    <location>
        <begin position="285"/>
        <end position="304"/>
    </location>
</feature>
<evidence type="ECO:0000256" key="6">
    <source>
        <dbReference type="ARBA" id="ARBA00023136"/>
    </source>
</evidence>
<evidence type="ECO:0000256" key="7">
    <source>
        <dbReference type="SAM" id="Phobius"/>
    </source>
</evidence>
<keyword evidence="6 7" id="KW-0472">Membrane</keyword>
<name>A0A847D0J2_9BACT</name>
<organism evidence="8 9">
    <name type="scientific">Candidatus Dojkabacteria bacterium</name>
    <dbReference type="NCBI Taxonomy" id="2099670"/>
    <lineage>
        <taxon>Bacteria</taxon>
        <taxon>Candidatus Dojkabacteria</taxon>
    </lineage>
</organism>
<dbReference type="GO" id="GO:0071555">
    <property type="term" value="P:cell wall organization"/>
    <property type="evidence" value="ECO:0007669"/>
    <property type="project" value="TreeGrafter"/>
</dbReference>
<comment type="caution">
    <text evidence="8">The sequence shown here is derived from an EMBL/GenBank/DDBJ whole genome shotgun (WGS) entry which is preliminary data.</text>
</comment>
<feature type="transmembrane region" description="Helical" evidence="7">
    <location>
        <begin position="206"/>
        <end position="223"/>
    </location>
</feature>